<evidence type="ECO:0008006" key="4">
    <source>
        <dbReference type="Google" id="ProtNLM"/>
    </source>
</evidence>
<dbReference type="AlphaFoldDB" id="A0A2K2CCK7"/>
<dbReference type="Gene3D" id="3.30.70.270">
    <property type="match status" value="1"/>
</dbReference>
<dbReference type="PANTHER" id="PTHR48434">
    <property type="entry name" value="(RAPE) HYPOTHETICAL PROTEIN"/>
    <property type="match status" value="1"/>
</dbReference>
<evidence type="ECO:0000313" key="2">
    <source>
        <dbReference type="EMBL" id="PNT59767.1"/>
    </source>
</evidence>
<protein>
    <recommendedName>
        <fullName evidence="4">Reverse transcriptase domain-containing protein</fullName>
    </recommendedName>
</protein>
<feature type="region of interest" description="Disordered" evidence="1">
    <location>
        <begin position="187"/>
        <end position="213"/>
    </location>
</feature>
<sequence>MNADLEQHCRLEIHDLESKGLIQKSRSPWSCAAFYVNTNSEIERGTPRLVINYKPLNSALKWIRYPIPNKKDLLQKLHSAFIFSKFDMKSGFWQIQIDPKDRLKTNPIPWSDLHTNLVKQIKKQVQTIPLLHLANPLAPKIVETNASDLGTHLPTGMTARKITLLLKRKSFQLFFVLQNFKVLMPPKAKAKDKGKAPQTQPTKPESPKPSTKLMSSAILAAKPIKSWYEAVIEDEETTKPPQVQTDAVQHWVDTISKSPELLLALQKVSQQASSDSVSQTAQPQSYYATILEITDSIEFKHFKLHSDHTEPAYSTCIIHKVIHPKDWGQPLHQPLSFPIQYRTSPQDFNTSYTYWDYQQAWFNAFLIQNQNHSHSWLFYFHNTMNTTNLSLWFLQWWDFYGCHVDYLKEHPLVENGYLHFKNNFQPAPSERKFSSLLIFYTKFFVPWVCSWFFDYNLQNGHPVLIRKFKIKWWDSFAAESKSSKLAVTEWLQKHQTTPIIDPHPQSKFLARKAQTAALLASARTEEEYLQIVQGIMQSQDPETVLSQSSSSGSTSPAISLDNDNEDDCFGILPSIT</sequence>
<proteinExistence type="predicted"/>
<name>A0A2K2CCK7_POPTR</name>
<reference evidence="2 3" key="1">
    <citation type="journal article" date="2006" name="Science">
        <title>The genome of black cottonwood, Populus trichocarpa (Torr. &amp; Gray).</title>
        <authorList>
            <person name="Tuskan G.A."/>
            <person name="Difazio S."/>
            <person name="Jansson S."/>
            <person name="Bohlmann J."/>
            <person name="Grigoriev I."/>
            <person name="Hellsten U."/>
            <person name="Putnam N."/>
            <person name="Ralph S."/>
            <person name="Rombauts S."/>
            <person name="Salamov A."/>
            <person name="Schein J."/>
            <person name="Sterck L."/>
            <person name="Aerts A."/>
            <person name="Bhalerao R.R."/>
            <person name="Bhalerao R.P."/>
            <person name="Blaudez D."/>
            <person name="Boerjan W."/>
            <person name="Brun A."/>
            <person name="Brunner A."/>
            <person name="Busov V."/>
            <person name="Campbell M."/>
            <person name="Carlson J."/>
            <person name="Chalot M."/>
            <person name="Chapman J."/>
            <person name="Chen G.L."/>
            <person name="Cooper D."/>
            <person name="Coutinho P.M."/>
            <person name="Couturier J."/>
            <person name="Covert S."/>
            <person name="Cronk Q."/>
            <person name="Cunningham R."/>
            <person name="Davis J."/>
            <person name="Degroeve S."/>
            <person name="Dejardin A."/>
            <person name="Depamphilis C."/>
            <person name="Detter J."/>
            <person name="Dirks B."/>
            <person name="Dubchak I."/>
            <person name="Duplessis S."/>
            <person name="Ehlting J."/>
            <person name="Ellis B."/>
            <person name="Gendler K."/>
            <person name="Goodstein D."/>
            <person name="Gribskov M."/>
            <person name="Grimwood J."/>
            <person name="Groover A."/>
            <person name="Gunter L."/>
            <person name="Hamberger B."/>
            <person name="Heinze B."/>
            <person name="Helariutta Y."/>
            <person name="Henrissat B."/>
            <person name="Holligan D."/>
            <person name="Holt R."/>
            <person name="Huang W."/>
            <person name="Islam-Faridi N."/>
            <person name="Jones S."/>
            <person name="Jones-Rhoades M."/>
            <person name="Jorgensen R."/>
            <person name="Joshi C."/>
            <person name="Kangasjarvi J."/>
            <person name="Karlsson J."/>
            <person name="Kelleher C."/>
            <person name="Kirkpatrick R."/>
            <person name="Kirst M."/>
            <person name="Kohler A."/>
            <person name="Kalluri U."/>
            <person name="Larimer F."/>
            <person name="Leebens-Mack J."/>
            <person name="Leple J.C."/>
            <person name="Locascio P."/>
            <person name="Lou Y."/>
            <person name="Lucas S."/>
            <person name="Martin F."/>
            <person name="Montanini B."/>
            <person name="Napoli C."/>
            <person name="Nelson D.R."/>
            <person name="Nelson C."/>
            <person name="Nieminen K."/>
            <person name="Nilsson O."/>
            <person name="Pereda V."/>
            <person name="Peter G."/>
            <person name="Philippe R."/>
            <person name="Pilate G."/>
            <person name="Poliakov A."/>
            <person name="Razumovskaya J."/>
            <person name="Richardson P."/>
            <person name="Rinaldi C."/>
            <person name="Ritland K."/>
            <person name="Rouze P."/>
            <person name="Ryaboy D."/>
            <person name="Schmutz J."/>
            <person name="Schrader J."/>
            <person name="Segerman B."/>
            <person name="Shin H."/>
            <person name="Siddiqui A."/>
            <person name="Sterky F."/>
            <person name="Terry A."/>
            <person name="Tsai C.J."/>
            <person name="Uberbacher E."/>
            <person name="Unneberg P."/>
            <person name="Vahala J."/>
            <person name="Wall K."/>
            <person name="Wessler S."/>
            <person name="Yang G."/>
            <person name="Yin T."/>
            <person name="Douglas C."/>
            <person name="Marra M."/>
            <person name="Sandberg G."/>
            <person name="Van de Peer Y."/>
            <person name="Rokhsar D."/>
        </authorList>
    </citation>
    <scope>NUCLEOTIDE SEQUENCE [LARGE SCALE GENOMIC DNA]</scope>
    <source>
        <strain evidence="3">cv. Nisqually</strain>
    </source>
</reference>
<dbReference type="PANTHER" id="PTHR48434:SF1">
    <property type="entry name" value="(RAPE) HYPOTHETICAL PROTEIN"/>
    <property type="match status" value="1"/>
</dbReference>
<dbReference type="Gene3D" id="3.10.10.10">
    <property type="entry name" value="HIV Type 1 Reverse Transcriptase, subunit A, domain 1"/>
    <property type="match status" value="1"/>
</dbReference>
<gene>
    <name evidence="2" type="ORF">POPTR_001G429400</name>
</gene>
<organism evidence="2 3">
    <name type="scientific">Populus trichocarpa</name>
    <name type="common">Western balsam poplar</name>
    <name type="synonym">Populus balsamifera subsp. trichocarpa</name>
    <dbReference type="NCBI Taxonomy" id="3694"/>
    <lineage>
        <taxon>Eukaryota</taxon>
        <taxon>Viridiplantae</taxon>
        <taxon>Streptophyta</taxon>
        <taxon>Embryophyta</taxon>
        <taxon>Tracheophyta</taxon>
        <taxon>Spermatophyta</taxon>
        <taxon>Magnoliopsida</taxon>
        <taxon>eudicotyledons</taxon>
        <taxon>Gunneridae</taxon>
        <taxon>Pentapetalae</taxon>
        <taxon>rosids</taxon>
        <taxon>fabids</taxon>
        <taxon>Malpighiales</taxon>
        <taxon>Salicaceae</taxon>
        <taxon>Saliceae</taxon>
        <taxon>Populus</taxon>
    </lineage>
</organism>
<dbReference type="SUPFAM" id="SSF56672">
    <property type="entry name" value="DNA/RNA polymerases"/>
    <property type="match status" value="1"/>
</dbReference>
<evidence type="ECO:0000256" key="1">
    <source>
        <dbReference type="SAM" id="MobiDB-lite"/>
    </source>
</evidence>
<feature type="region of interest" description="Disordered" evidence="1">
    <location>
        <begin position="542"/>
        <end position="565"/>
    </location>
</feature>
<feature type="compositionally biased region" description="Low complexity" evidence="1">
    <location>
        <begin position="546"/>
        <end position="559"/>
    </location>
</feature>
<accession>A0A2K2CCK7</accession>
<dbReference type="InParanoid" id="A0A2K2CCK7"/>
<dbReference type="InterPro" id="IPR043128">
    <property type="entry name" value="Rev_trsase/Diguanyl_cyclase"/>
</dbReference>
<dbReference type="Proteomes" id="UP000006729">
    <property type="component" value="Chromosome 1"/>
</dbReference>
<dbReference type="EMBL" id="CM009290">
    <property type="protein sequence ID" value="PNT59767.1"/>
    <property type="molecule type" value="Genomic_DNA"/>
</dbReference>
<evidence type="ECO:0000313" key="3">
    <source>
        <dbReference type="Proteomes" id="UP000006729"/>
    </source>
</evidence>
<feature type="compositionally biased region" description="Low complexity" evidence="1">
    <location>
        <begin position="196"/>
        <end position="212"/>
    </location>
</feature>
<keyword evidence="3" id="KW-1185">Reference proteome</keyword>
<dbReference type="InterPro" id="IPR043502">
    <property type="entry name" value="DNA/RNA_pol_sf"/>
</dbReference>